<evidence type="ECO:0000259" key="8">
    <source>
        <dbReference type="PROSITE" id="PS50126"/>
    </source>
</evidence>
<feature type="binding site" evidence="6">
    <location>
        <position position="218"/>
    </location>
    <ligand>
        <name>dimethylallyl diphosphate</name>
        <dbReference type="ChEBI" id="CHEBI:57623"/>
    </ligand>
</feature>
<feature type="binding site" evidence="6">
    <location>
        <position position="217"/>
    </location>
    <ligand>
        <name>isopentenyl diphosphate</name>
        <dbReference type="ChEBI" id="CHEBI:128769"/>
    </ligand>
</feature>
<dbReference type="GO" id="GO:0051539">
    <property type="term" value="F:4 iron, 4 sulfur cluster binding"/>
    <property type="evidence" value="ECO:0007669"/>
    <property type="project" value="UniProtKB-UniRule"/>
</dbReference>
<dbReference type="PROSITE" id="PS50126">
    <property type="entry name" value="S1"/>
    <property type="match status" value="4"/>
</dbReference>
<dbReference type="RefSeq" id="WP_177206088.1">
    <property type="nucleotide sequence ID" value="NZ_FOXR01000006.1"/>
</dbReference>
<feature type="binding site" evidence="6">
    <location>
        <position position="216"/>
    </location>
    <ligand>
        <name>(2E)-4-hydroxy-3-methylbut-2-enyl diphosphate</name>
        <dbReference type="ChEBI" id="CHEBI:128753"/>
    </ligand>
</feature>
<feature type="binding site" evidence="6">
    <location>
        <position position="260"/>
    </location>
    <ligand>
        <name>isopentenyl diphosphate</name>
        <dbReference type="ChEBI" id="CHEBI:128769"/>
    </ligand>
</feature>
<feature type="binding site" evidence="6">
    <location>
        <position position="40"/>
    </location>
    <ligand>
        <name>isopentenyl diphosphate</name>
        <dbReference type="ChEBI" id="CHEBI:128769"/>
    </ligand>
</feature>
<feature type="active site" description="Proton donor" evidence="6">
    <location>
        <position position="124"/>
    </location>
</feature>
<comment type="catalytic activity">
    <reaction evidence="6">
        <text>dimethylallyl diphosphate + 2 oxidized [2Fe-2S]-[ferredoxin] + H2O = (2E)-4-hydroxy-3-methylbut-2-enyl diphosphate + 2 reduced [2Fe-2S]-[ferredoxin] + 2 H(+)</text>
        <dbReference type="Rhea" id="RHEA:24825"/>
        <dbReference type="Rhea" id="RHEA-COMP:10000"/>
        <dbReference type="Rhea" id="RHEA-COMP:10001"/>
        <dbReference type="ChEBI" id="CHEBI:15377"/>
        <dbReference type="ChEBI" id="CHEBI:15378"/>
        <dbReference type="ChEBI" id="CHEBI:33737"/>
        <dbReference type="ChEBI" id="CHEBI:33738"/>
        <dbReference type="ChEBI" id="CHEBI:57623"/>
        <dbReference type="ChEBI" id="CHEBI:128753"/>
        <dbReference type="EC" id="1.17.7.4"/>
    </reaction>
</comment>
<dbReference type="SMART" id="SM00316">
    <property type="entry name" value="S1"/>
    <property type="match status" value="4"/>
</dbReference>
<dbReference type="UniPathway" id="UPA00059">
    <property type="reaction ID" value="UER00105"/>
</dbReference>
<dbReference type="GO" id="GO:0051745">
    <property type="term" value="F:4-hydroxy-3-methylbut-2-enyl diphosphate reductase activity"/>
    <property type="evidence" value="ECO:0007669"/>
    <property type="project" value="UniProtKB-UniRule"/>
</dbReference>
<dbReference type="NCBIfam" id="NF005208">
    <property type="entry name" value="PRK06676.1"/>
    <property type="match status" value="1"/>
</dbReference>
<dbReference type="EMBL" id="FOXR01000006">
    <property type="protein sequence ID" value="SFP92489.1"/>
    <property type="molecule type" value="Genomic_DNA"/>
</dbReference>
<comment type="function">
    <text evidence="6">Catalyzes the conversion of 1-hydroxy-2-methyl-2-(E)-butenyl 4-diphosphate (HMBPP) into a mixture of isopentenyl diphosphate (IPP) and dimethylallyl diphosphate (DMAPP). Acts in the terminal step of the DOXP/MEP pathway for isoprenoid precursor biosynthesis.</text>
</comment>
<organism evidence="9 10">
    <name type="scientific">Caldicoprobacter faecalis</name>
    <dbReference type="NCBI Taxonomy" id="937334"/>
    <lineage>
        <taxon>Bacteria</taxon>
        <taxon>Bacillati</taxon>
        <taxon>Bacillota</taxon>
        <taxon>Clostridia</taxon>
        <taxon>Caldicoprobacterales</taxon>
        <taxon>Caldicoprobacteraceae</taxon>
        <taxon>Caldicoprobacter</taxon>
    </lineage>
</organism>
<feature type="binding site" evidence="6">
    <location>
        <position position="40"/>
    </location>
    <ligand>
        <name>dimethylallyl diphosphate</name>
        <dbReference type="ChEBI" id="CHEBI:57623"/>
    </ligand>
</feature>
<dbReference type="InterPro" id="IPR035104">
    <property type="entry name" value="Ribosomal_protein_S1-like"/>
</dbReference>
<feature type="binding site" evidence="6">
    <location>
        <position position="122"/>
    </location>
    <ligand>
        <name>dimethylallyl diphosphate</name>
        <dbReference type="ChEBI" id="CHEBI:57623"/>
    </ligand>
</feature>
<dbReference type="InterPro" id="IPR003451">
    <property type="entry name" value="LytB/IspH"/>
</dbReference>
<feature type="binding site" evidence="6">
    <location>
        <position position="217"/>
    </location>
    <ligand>
        <name>(2E)-4-hydroxy-3-methylbut-2-enyl diphosphate</name>
        <dbReference type="ChEBI" id="CHEBI:128753"/>
    </ligand>
</feature>
<dbReference type="HAMAP" id="MF_00191">
    <property type="entry name" value="IspH"/>
    <property type="match status" value="1"/>
</dbReference>
<feature type="domain" description="S1 motif" evidence="8">
    <location>
        <begin position="616"/>
        <end position="685"/>
    </location>
</feature>
<dbReference type="Pfam" id="PF00575">
    <property type="entry name" value="S1"/>
    <property type="match status" value="4"/>
</dbReference>
<dbReference type="GO" id="GO:0016114">
    <property type="term" value="P:terpenoid biosynthetic process"/>
    <property type="evidence" value="ECO:0007669"/>
    <property type="project" value="UniProtKB-UniRule"/>
</dbReference>
<evidence type="ECO:0000313" key="9">
    <source>
        <dbReference type="EMBL" id="SFP92489.1"/>
    </source>
</evidence>
<dbReference type="CDD" id="cd04465">
    <property type="entry name" value="S1_RPS1_repeat_ec2_hs2"/>
    <property type="match status" value="1"/>
</dbReference>
<dbReference type="FunFam" id="2.40.50.140:FF:000051">
    <property type="entry name" value="RNA-binding transcriptional accessory protein"/>
    <property type="match status" value="1"/>
</dbReference>
<feature type="binding site" evidence="6">
    <location>
        <position position="260"/>
    </location>
    <ligand>
        <name>(2E)-4-hydroxy-3-methylbut-2-enyl diphosphate</name>
        <dbReference type="ChEBI" id="CHEBI:128753"/>
    </ligand>
</feature>
<keyword evidence="6" id="KW-0560">Oxidoreductase</keyword>
<feature type="binding site" evidence="6">
    <location>
        <position position="72"/>
    </location>
    <ligand>
        <name>dimethylallyl diphosphate</name>
        <dbReference type="ChEBI" id="CHEBI:57623"/>
    </ligand>
</feature>
<dbReference type="GO" id="GO:0046872">
    <property type="term" value="F:metal ion binding"/>
    <property type="evidence" value="ECO:0007669"/>
    <property type="project" value="UniProtKB-KW"/>
</dbReference>
<dbReference type="CDD" id="cd13944">
    <property type="entry name" value="lytB_ispH"/>
    <property type="match status" value="1"/>
</dbReference>
<dbReference type="NCBIfam" id="NF002187">
    <property type="entry name" value="PRK01045.1-1"/>
    <property type="match status" value="1"/>
</dbReference>
<comment type="function">
    <text evidence="5">Binds mRNA; thus facilitating recognition of the initiation point. It is needed to translate mRNA with a short Shine-Dalgarno (SD) purine-rich sequence.</text>
</comment>
<keyword evidence="2 6" id="KW-0479">Metal-binding</keyword>
<dbReference type="PANTHER" id="PTHR30426:SF0">
    <property type="entry name" value="4-HYDROXY-3-METHYLBUT-2-ENYL DIPHOSPHATE REDUCTASE"/>
    <property type="match status" value="1"/>
</dbReference>
<comment type="cofactor">
    <cofactor evidence="6">
        <name>[4Fe-4S] cluster</name>
        <dbReference type="ChEBI" id="CHEBI:49883"/>
    </cofactor>
    <text evidence="6">Binds 1 [4Fe-4S] cluster per subunit.</text>
</comment>
<dbReference type="CDD" id="cd05688">
    <property type="entry name" value="S1_RPS1_repeat_ec3"/>
    <property type="match status" value="1"/>
</dbReference>
<feature type="binding site" evidence="6">
    <location>
        <position position="122"/>
    </location>
    <ligand>
        <name>isopentenyl diphosphate</name>
        <dbReference type="ChEBI" id="CHEBI:128769"/>
    </ligand>
</feature>
<keyword evidence="3 6" id="KW-0408">Iron</keyword>
<feature type="binding site" evidence="6">
    <location>
        <position position="122"/>
    </location>
    <ligand>
        <name>(2E)-4-hydroxy-3-methylbut-2-enyl diphosphate</name>
        <dbReference type="ChEBI" id="CHEBI:128753"/>
    </ligand>
</feature>
<feature type="binding site" evidence="6">
    <location>
        <position position="12"/>
    </location>
    <ligand>
        <name>[4Fe-4S] cluster</name>
        <dbReference type="ChEBI" id="CHEBI:49883"/>
    </ligand>
</feature>
<dbReference type="Gene3D" id="3.40.1010.20">
    <property type="entry name" value="4-hydroxy-3-methylbut-2-enyl diphosphate reductase, catalytic domain"/>
    <property type="match status" value="2"/>
</dbReference>
<dbReference type="EC" id="1.17.7.4" evidence="6"/>
<protein>
    <recommendedName>
        <fullName evidence="6">4-hydroxy-3-methylbut-2-enyl diphosphate reductase</fullName>
        <shortName evidence="6">HMBPP reductase</shortName>
        <ecNumber evidence="6">1.17.7.4</ecNumber>
    </recommendedName>
</protein>
<feature type="binding site" evidence="6">
    <location>
        <position position="94"/>
    </location>
    <ligand>
        <name>[4Fe-4S] cluster</name>
        <dbReference type="ChEBI" id="CHEBI:49883"/>
    </ligand>
</feature>
<comment type="catalytic activity">
    <reaction evidence="6">
        <text>isopentenyl diphosphate + 2 oxidized [2Fe-2S]-[ferredoxin] + H2O = (2E)-4-hydroxy-3-methylbut-2-enyl diphosphate + 2 reduced [2Fe-2S]-[ferredoxin] + 2 H(+)</text>
        <dbReference type="Rhea" id="RHEA:24488"/>
        <dbReference type="Rhea" id="RHEA-COMP:10000"/>
        <dbReference type="Rhea" id="RHEA-COMP:10001"/>
        <dbReference type="ChEBI" id="CHEBI:15377"/>
        <dbReference type="ChEBI" id="CHEBI:15378"/>
        <dbReference type="ChEBI" id="CHEBI:33737"/>
        <dbReference type="ChEBI" id="CHEBI:33738"/>
        <dbReference type="ChEBI" id="CHEBI:128753"/>
        <dbReference type="ChEBI" id="CHEBI:128769"/>
        <dbReference type="EC" id="1.17.7.4"/>
    </reaction>
</comment>
<feature type="domain" description="S1 motif" evidence="8">
    <location>
        <begin position="357"/>
        <end position="426"/>
    </location>
</feature>
<dbReference type="Proteomes" id="UP000198577">
    <property type="component" value="Unassembled WGS sequence"/>
</dbReference>
<dbReference type="GO" id="GO:0005737">
    <property type="term" value="C:cytoplasm"/>
    <property type="evidence" value="ECO:0007669"/>
    <property type="project" value="UniProtKB-ARBA"/>
</dbReference>
<dbReference type="Gene3D" id="2.40.50.140">
    <property type="entry name" value="Nucleic acid-binding proteins"/>
    <property type="match status" value="4"/>
</dbReference>
<keyword evidence="1 6" id="KW-0004">4Fe-4S</keyword>
<dbReference type="AlphaFoldDB" id="A0A1I5UB08"/>
<evidence type="ECO:0000256" key="2">
    <source>
        <dbReference type="ARBA" id="ARBA00022723"/>
    </source>
</evidence>
<comment type="similarity">
    <text evidence="6">Belongs to the IspH family.</text>
</comment>
<evidence type="ECO:0000256" key="5">
    <source>
        <dbReference type="ARBA" id="ARBA00025604"/>
    </source>
</evidence>
<dbReference type="PRINTS" id="PR00681">
    <property type="entry name" value="RIBOSOMALS1"/>
</dbReference>
<evidence type="ECO:0000256" key="1">
    <source>
        <dbReference type="ARBA" id="ARBA00022485"/>
    </source>
</evidence>
<dbReference type="GO" id="GO:0003729">
    <property type="term" value="F:mRNA binding"/>
    <property type="evidence" value="ECO:0007669"/>
    <property type="project" value="UniProtKB-ARBA"/>
</dbReference>
<sequence>MNIIVAKNAGFCFGVRRAVEAVYKQLERPGKVYTYGPIIHNPQVVEELKAKGVVIAEDLEHIEEGTIIIRSHGVPPHVYRLMKDKGLQVVDVTCPYVKRVHNLVSKYHSKGYQIVIVGEKEHPEVMGINGWCDNSAFVINDPEQVESLPHMAKACVVAQTTTSHQKWDAIVERLHSKVDQLEVFNTICNTTAVRQAEAEAIAKMVDVMLVIGGKNSSNTRKLYSICKAHCKKTFAIETAKDIEVNAIDPGDKVGITAGASTPDWIIKEVIDMVSQLNDEKTGSTLNGQRQDDTRISRGQAVQQEMQNEALESSNYDLKGGADKSAPAMENAVQQEQPEPEMPAMEDFEKTVVSLRPGQVVRGTILKITPEEVIVNLGYKSDGVLPISELTLIDHHTGEVKWHEGDPIDVQVVKIDDGEGNVLLARKSLERRLAWKELEEGFKSGREFKGICTEVVKGGVLADVNGIQAFVPASHLSTRYIEDLNSLVGTTLRLKILELDRRRNRVVASQKVILQEEEEARRKALWDSIQEGQVITGTVKRLTDFGAFVDIGGVDGLVHISDLSWGHIGHPREVVQENQTITVRVLSVDRERGRIALGYKQTLPQPWDNVGEKYHIGDVVTGKVVRLTHFGAFVELEPGVDGLVHISEVADRHVNRVADVLQVGQMVSVKILDVKPEQRRISLSIREALREQEEKEASEVEQLYQDDESLSVSLAELFPDKLRPKKLK</sequence>
<feature type="binding site" evidence="6">
    <location>
        <position position="218"/>
    </location>
    <ligand>
        <name>isopentenyl diphosphate</name>
        <dbReference type="ChEBI" id="CHEBI:128769"/>
    </ligand>
</feature>
<feature type="binding site" evidence="6">
    <location>
        <position position="72"/>
    </location>
    <ligand>
        <name>(2E)-4-hydroxy-3-methylbut-2-enyl diphosphate</name>
        <dbReference type="ChEBI" id="CHEBI:128753"/>
    </ligand>
</feature>
<keyword evidence="4 6" id="KW-0411">Iron-sulfur</keyword>
<dbReference type="CDD" id="cd05687">
    <property type="entry name" value="S1_RPS1_repeat_ec1_hs1"/>
    <property type="match status" value="1"/>
</dbReference>
<dbReference type="PANTHER" id="PTHR30426">
    <property type="entry name" value="4-HYDROXY-3-METHYLBUT-2-ENYL DIPHOSPHATE REDUCTASE"/>
    <property type="match status" value="1"/>
</dbReference>
<reference evidence="9 10" key="1">
    <citation type="submission" date="2016-10" db="EMBL/GenBank/DDBJ databases">
        <authorList>
            <person name="de Groot N.N."/>
        </authorList>
    </citation>
    <scope>NUCLEOTIDE SEQUENCE [LARGE SCALE GENOMIC DNA]</scope>
    <source>
        <strain evidence="9 10">DSM 20678</strain>
    </source>
</reference>
<dbReference type="NCBIfam" id="NF000907">
    <property type="entry name" value="PRK00087.1"/>
    <property type="match status" value="1"/>
</dbReference>
<evidence type="ECO:0000313" key="10">
    <source>
        <dbReference type="Proteomes" id="UP000198577"/>
    </source>
</evidence>
<dbReference type="NCBIfam" id="TIGR00216">
    <property type="entry name" value="ispH_lytB"/>
    <property type="match status" value="1"/>
</dbReference>
<keyword evidence="10" id="KW-1185">Reference proteome</keyword>
<feature type="binding site" evidence="6">
    <location>
        <position position="216"/>
    </location>
    <ligand>
        <name>dimethylallyl diphosphate</name>
        <dbReference type="ChEBI" id="CHEBI:57623"/>
    </ligand>
</feature>
<feature type="binding site" evidence="6">
    <location>
        <position position="217"/>
    </location>
    <ligand>
        <name>dimethylallyl diphosphate</name>
        <dbReference type="ChEBI" id="CHEBI:57623"/>
    </ligand>
</feature>
<dbReference type="Gene3D" id="3.40.50.11270">
    <property type="match status" value="1"/>
</dbReference>
<feature type="binding site" evidence="6">
    <location>
        <position position="188"/>
    </location>
    <ligand>
        <name>[4Fe-4S] cluster</name>
        <dbReference type="ChEBI" id="CHEBI:49883"/>
    </ligand>
</feature>
<feature type="binding site" evidence="6">
    <location>
        <position position="260"/>
    </location>
    <ligand>
        <name>dimethylallyl diphosphate</name>
        <dbReference type="ChEBI" id="CHEBI:57623"/>
    </ligand>
</feature>
<dbReference type="GO" id="GO:0050992">
    <property type="term" value="P:dimethylallyl diphosphate biosynthetic process"/>
    <property type="evidence" value="ECO:0007669"/>
    <property type="project" value="UniProtKB-UniRule"/>
</dbReference>
<feature type="region of interest" description="Disordered" evidence="7">
    <location>
        <begin position="279"/>
        <end position="299"/>
    </location>
</feature>
<dbReference type="FunFam" id="2.40.50.140:FF:000103">
    <property type="entry name" value="protein RRP5 homolog"/>
    <property type="match status" value="1"/>
</dbReference>
<dbReference type="STRING" id="937334.SAMN05444406_106117"/>
<feature type="domain" description="S1 motif" evidence="8">
    <location>
        <begin position="531"/>
        <end position="599"/>
    </location>
</feature>
<accession>A0A1I5UB08</accession>
<dbReference type="Pfam" id="PF02401">
    <property type="entry name" value="LYTB"/>
    <property type="match status" value="1"/>
</dbReference>
<evidence type="ECO:0000256" key="7">
    <source>
        <dbReference type="SAM" id="MobiDB-lite"/>
    </source>
</evidence>
<dbReference type="SUPFAM" id="SSF50249">
    <property type="entry name" value="Nucleic acid-binding proteins"/>
    <property type="match status" value="4"/>
</dbReference>
<feature type="binding site" evidence="6">
    <location>
        <position position="216"/>
    </location>
    <ligand>
        <name>isopentenyl diphosphate</name>
        <dbReference type="ChEBI" id="CHEBI:128769"/>
    </ligand>
</feature>
<feature type="binding site" evidence="6">
    <location>
        <position position="218"/>
    </location>
    <ligand>
        <name>(2E)-4-hydroxy-3-methylbut-2-enyl diphosphate</name>
        <dbReference type="ChEBI" id="CHEBI:128753"/>
    </ligand>
</feature>
<feature type="binding site" evidence="6">
    <location>
        <position position="160"/>
    </location>
    <ligand>
        <name>(2E)-4-hydroxy-3-methylbut-2-enyl diphosphate</name>
        <dbReference type="ChEBI" id="CHEBI:128753"/>
    </ligand>
</feature>
<evidence type="ECO:0000256" key="6">
    <source>
        <dbReference type="HAMAP-Rule" id="MF_00191"/>
    </source>
</evidence>
<dbReference type="UniPathway" id="UPA00056">
    <property type="reaction ID" value="UER00097"/>
</dbReference>
<proteinExistence type="inferred from homology"/>
<comment type="pathway">
    <text evidence="6">Isoprenoid biosynthesis; dimethylallyl diphosphate biosynthesis; dimethylallyl diphosphate from (2E)-4-hydroxy-3-methylbutenyl diphosphate: step 1/1.</text>
</comment>
<evidence type="ECO:0000256" key="4">
    <source>
        <dbReference type="ARBA" id="ARBA00023014"/>
    </source>
</evidence>
<gene>
    <name evidence="6" type="primary">ispH</name>
    <name evidence="9" type="ORF">SAMN05444406_106117</name>
</gene>
<feature type="domain" description="S1 motif" evidence="8">
    <location>
        <begin position="444"/>
        <end position="510"/>
    </location>
</feature>
<dbReference type="InterPro" id="IPR003029">
    <property type="entry name" value="S1_domain"/>
</dbReference>
<comment type="pathway">
    <text evidence="6">Isoprenoid biosynthesis; isopentenyl diphosphate biosynthesis via DXP pathway; isopentenyl diphosphate from 1-deoxy-D-xylulose 5-phosphate: step 6/6.</text>
</comment>
<keyword evidence="6" id="KW-0414">Isoprene biosynthesis</keyword>
<feature type="binding site" evidence="6">
    <location>
        <position position="72"/>
    </location>
    <ligand>
        <name>isopentenyl diphosphate</name>
        <dbReference type="ChEBI" id="CHEBI:128769"/>
    </ligand>
</feature>
<evidence type="ECO:0000256" key="3">
    <source>
        <dbReference type="ARBA" id="ARBA00023004"/>
    </source>
</evidence>
<dbReference type="NCBIfam" id="NF009024">
    <property type="entry name" value="PRK12360.1"/>
    <property type="match status" value="1"/>
</dbReference>
<feature type="binding site" evidence="6">
    <location>
        <position position="40"/>
    </location>
    <ligand>
        <name>(2E)-4-hydroxy-3-methylbut-2-enyl diphosphate</name>
        <dbReference type="ChEBI" id="CHEBI:128753"/>
    </ligand>
</feature>
<name>A0A1I5UB08_9FIRM</name>
<dbReference type="InterPro" id="IPR012340">
    <property type="entry name" value="NA-bd_OB-fold"/>
</dbReference>
<dbReference type="GO" id="GO:0019288">
    <property type="term" value="P:isopentenyl diphosphate biosynthetic process, methylerythritol 4-phosphate pathway"/>
    <property type="evidence" value="ECO:0007669"/>
    <property type="project" value="UniProtKB-UniRule"/>
</dbReference>